<evidence type="ECO:0000313" key="6">
    <source>
        <dbReference type="Proteomes" id="UP001321473"/>
    </source>
</evidence>
<dbReference type="InterPro" id="IPR001478">
    <property type="entry name" value="PDZ"/>
</dbReference>
<dbReference type="EMBL" id="JARKHS020015887">
    <property type="protein sequence ID" value="KAK8774046.1"/>
    <property type="molecule type" value="Genomic_DNA"/>
</dbReference>
<keyword evidence="2" id="KW-0677">Repeat</keyword>
<dbReference type="GO" id="GO:0032426">
    <property type="term" value="C:stereocilium tip"/>
    <property type="evidence" value="ECO:0007669"/>
    <property type="project" value="TreeGrafter"/>
</dbReference>
<dbReference type="Gene3D" id="2.30.42.10">
    <property type="match status" value="2"/>
</dbReference>
<dbReference type="SMART" id="SM00228">
    <property type="entry name" value="PDZ"/>
    <property type="match status" value="1"/>
</dbReference>
<evidence type="ECO:0000313" key="5">
    <source>
        <dbReference type="EMBL" id="KAK8774046.1"/>
    </source>
</evidence>
<dbReference type="PANTHER" id="PTHR23116:SF29">
    <property type="entry name" value="PDZ DOMAIN-CONTAINING PROTEIN 7"/>
    <property type="match status" value="1"/>
</dbReference>
<proteinExistence type="predicted"/>
<comment type="subcellular location">
    <subcellularLocation>
        <location evidence="1">Cell projection</location>
    </subcellularLocation>
</comment>
<evidence type="ECO:0000256" key="3">
    <source>
        <dbReference type="ARBA" id="ARBA00023273"/>
    </source>
</evidence>
<dbReference type="GO" id="GO:0002142">
    <property type="term" value="C:stereocilia ankle link complex"/>
    <property type="evidence" value="ECO:0007669"/>
    <property type="project" value="TreeGrafter"/>
</dbReference>
<dbReference type="GO" id="GO:0005886">
    <property type="term" value="C:plasma membrane"/>
    <property type="evidence" value="ECO:0007669"/>
    <property type="project" value="TreeGrafter"/>
</dbReference>
<evidence type="ECO:0000256" key="1">
    <source>
        <dbReference type="ARBA" id="ARBA00004316"/>
    </source>
</evidence>
<organism evidence="5 6">
    <name type="scientific">Amblyomma americanum</name>
    <name type="common">Lone star tick</name>
    <dbReference type="NCBI Taxonomy" id="6943"/>
    <lineage>
        <taxon>Eukaryota</taxon>
        <taxon>Metazoa</taxon>
        <taxon>Ecdysozoa</taxon>
        <taxon>Arthropoda</taxon>
        <taxon>Chelicerata</taxon>
        <taxon>Arachnida</taxon>
        <taxon>Acari</taxon>
        <taxon>Parasitiformes</taxon>
        <taxon>Ixodida</taxon>
        <taxon>Ixodoidea</taxon>
        <taxon>Ixodidae</taxon>
        <taxon>Amblyomminae</taxon>
        <taxon>Amblyomma</taxon>
    </lineage>
</organism>
<feature type="domain" description="PDZ" evidence="4">
    <location>
        <begin position="27"/>
        <end position="99"/>
    </location>
</feature>
<dbReference type="GO" id="GO:0005929">
    <property type="term" value="C:cilium"/>
    <property type="evidence" value="ECO:0007669"/>
    <property type="project" value="TreeGrafter"/>
</dbReference>
<name>A0AAQ4EH36_AMBAM</name>
<evidence type="ECO:0000256" key="2">
    <source>
        <dbReference type="ARBA" id="ARBA00022737"/>
    </source>
</evidence>
<dbReference type="Pfam" id="PF00595">
    <property type="entry name" value="PDZ"/>
    <property type="match status" value="1"/>
</dbReference>
<dbReference type="Proteomes" id="UP001321473">
    <property type="component" value="Unassembled WGS sequence"/>
</dbReference>
<sequence>MDVDLGFLWVRQSEAQRPMPWRDSVRTLTFQRSPSGRHADSGRLGFEVRAVEGGLVVDHVDPQSAAHRAGLKQGDLLLAANHVSFRGLDLESALQVLESHRTLRLSVASPSQHGGYAWVTRDGRPTSPPDQWGAPVHKVSLNVEKGRSLGLTIRGGVEYGLGVFVIGVDRHSAADIAGLQVTLLSTDSDGANEVFSGASPRMQRAGMLP</sequence>
<keyword evidence="3" id="KW-0966">Cell projection</keyword>
<keyword evidence="6" id="KW-1185">Reference proteome</keyword>
<protein>
    <recommendedName>
        <fullName evidence="4">PDZ domain-containing protein</fullName>
    </recommendedName>
</protein>
<dbReference type="PROSITE" id="PS50106">
    <property type="entry name" value="PDZ"/>
    <property type="match status" value="1"/>
</dbReference>
<dbReference type="InterPro" id="IPR051844">
    <property type="entry name" value="USH2_Complex_Protein"/>
</dbReference>
<reference evidence="5 6" key="1">
    <citation type="journal article" date="2023" name="Arcadia Sci">
        <title>De novo assembly of a long-read Amblyomma americanum tick genome.</title>
        <authorList>
            <person name="Chou S."/>
            <person name="Poskanzer K.E."/>
            <person name="Rollins M."/>
            <person name="Thuy-Boun P.S."/>
        </authorList>
    </citation>
    <scope>NUCLEOTIDE SEQUENCE [LARGE SCALE GENOMIC DNA]</scope>
    <source>
        <strain evidence="5">F_SG_1</strain>
        <tissue evidence="5">Salivary glands</tissue>
    </source>
</reference>
<dbReference type="InterPro" id="IPR036034">
    <property type="entry name" value="PDZ_sf"/>
</dbReference>
<dbReference type="AlphaFoldDB" id="A0AAQ4EH36"/>
<accession>A0AAQ4EH36</accession>
<evidence type="ECO:0000259" key="4">
    <source>
        <dbReference type="PROSITE" id="PS50106"/>
    </source>
</evidence>
<comment type="caution">
    <text evidence="5">The sequence shown here is derived from an EMBL/GenBank/DDBJ whole genome shotgun (WGS) entry which is preliminary data.</text>
</comment>
<dbReference type="SUPFAM" id="SSF50156">
    <property type="entry name" value="PDZ domain-like"/>
    <property type="match status" value="2"/>
</dbReference>
<dbReference type="PANTHER" id="PTHR23116">
    <property type="entry name" value="PDZ DOMAIN CONTAINING WHIRLIN AND HARMONIN-RELATED"/>
    <property type="match status" value="1"/>
</dbReference>
<gene>
    <name evidence="5" type="ORF">V5799_011418</name>
</gene>